<dbReference type="CDD" id="cd04692">
    <property type="entry name" value="NUDIX_Hydrolase"/>
    <property type="match status" value="1"/>
</dbReference>
<keyword evidence="4" id="KW-1185">Reference proteome</keyword>
<evidence type="ECO:0000256" key="1">
    <source>
        <dbReference type="ARBA" id="ARBA00022801"/>
    </source>
</evidence>
<feature type="domain" description="Nudix hydrolase" evidence="2">
    <location>
        <begin position="29"/>
        <end position="167"/>
    </location>
</feature>
<protein>
    <submittedName>
        <fullName evidence="3">Isopentenyldiphosphate isomerase</fullName>
    </submittedName>
</protein>
<sequence length="198" mass="23307">MMKELLTVYNEQLEEVGILSRDEIHKKGLKHKVVHCWIIERGEIGIYLYFQQRSFNKSDFPGMYDIACAGHIDAGEEAEIAMIRELDEEIGLNINKNDLKYLGRKFEAFQKGEFFDNEICEMYLLEVKDNTKFILGDEVEDMVRVSVIEYEKWINKELKELEVSSIEGSKKVVLREDNICPHIREYNERLLETVYKGK</sequence>
<dbReference type="PROSITE" id="PS00893">
    <property type="entry name" value="NUDIX_BOX"/>
    <property type="match status" value="1"/>
</dbReference>
<dbReference type="PATRIC" id="fig|931276.5.peg.2464"/>
<dbReference type="InterPro" id="IPR015797">
    <property type="entry name" value="NUDIX_hydrolase-like_dom_sf"/>
</dbReference>
<evidence type="ECO:0000313" key="3">
    <source>
        <dbReference type="EMBL" id="AGF56224.1"/>
    </source>
</evidence>
<evidence type="ECO:0000259" key="2">
    <source>
        <dbReference type="PROSITE" id="PS51462"/>
    </source>
</evidence>
<dbReference type="HOGENOM" id="CLU_060552_1_0_9"/>
<reference evidence="3 4" key="1">
    <citation type="submission" date="2013-02" db="EMBL/GenBank/DDBJ databases">
        <title>Genome sequence of Clostridium saccharoperbutylacetonicum N1-4(HMT).</title>
        <authorList>
            <person name="Poehlein A."/>
            <person name="Daniel R."/>
        </authorList>
    </citation>
    <scope>NUCLEOTIDE SEQUENCE [LARGE SCALE GENOMIC DNA]</scope>
    <source>
        <strain evidence="4">N1-4(HMT)</strain>
    </source>
</reference>
<dbReference type="PANTHER" id="PTHR10885">
    <property type="entry name" value="ISOPENTENYL-DIPHOSPHATE DELTA-ISOMERASE"/>
    <property type="match status" value="1"/>
</dbReference>
<dbReference type="PROSITE" id="PS51462">
    <property type="entry name" value="NUDIX"/>
    <property type="match status" value="1"/>
</dbReference>
<dbReference type="Proteomes" id="UP000011728">
    <property type="component" value="Chromosome"/>
</dbReference>
<dbReference type="Pfam" id="PF00293">
    <property type="entry name" value="NUDIX"/>
    <property type="match status" value="1"/>
</dbReference>
<organism evidence="3 4">
    <name type="scientific">Clostridium saccharoperbutylacetonicum N1-4(HMT)</name>
    <dbReference type="NCBI Taxonomy" id="931276"/>
    <lineage>
        <taxon>Bacteria</taxon>
        <taxon>Bacillati</taxon>
        <taxon>Bacillota</taxon>
        <taxon>Clostridia</taxon>
        <taxon>Eubacteriales</taxon>
        <taxon>Clostridiaceae</taxon>
        <taxon>Clostridium</taxon>
    </lineage>
</organism>
<dbReference type="GO" id="GO:0016787">
    <property type="term" value="F:hydrolase activity"/>
    <property type="evidence" value="ECO:0007669"/>
    <property type="project" value="UniProtKB-KW"/>
</dbReference>
<dbReference type="SUPFAM" id="SSF55811">
    <property type="entry name" value="Nudix"/>
    <property type="match status" value="1"/>
</dbReference>
<dbReference type="InterPro" id="IPR000086">
    <property type="entry name" value="NUDIX_hydrolase_dom"/>
</dbReference>
<dbReference type="RefSeq" id="WP_015392543.1">
    <property type="nucleotide sequence ID" value="NC_020291.1"/>
</dbReference>
<dbReference type="PANTHER" id="PTHR10885:SF0">
    <property type="entry name" value="ISOPENTENYL-DIPHOSPHATE DELTA-ISOMERASE"/>
    <property type="match status" value="1"/>
</dbReference>
<dbReference type="Gene3D" id="3.90.79.10">
    <property type="entry name" value="Nucleoside Triphosphate Pyrophosphohydrolase"/>
    <property type="match status" value="1"/>
</dbReference>
<dbReference type="GO" id="GO:0016853">
    <property type="term" value="F:isomerase activity"/>
    <property type="evidence" value="ECO:0007669"/>
    <property type="project" value="UniProtKB-KW"/>
</dbReference>
<proteinExistence type="predicted"/>
<evidence type="ECO:0000313" key="4">
    <source>
        <dbReference type="Proteomes" id="UP000011728"/>
    </source>
</evidence>
<dbReference type="eggNOG" id="COG1443">
    <property type="taxonomic scope" value="Bacteria"/>
</dbReference>
<dbReference type="InterPro" id="IPR020084">
    <property type="entry name" value="NUDIX_hydrolase_CS"/>
</dbReference>
<dbReference type="KEGG" id="csr:Cspa_c24590"/>
<keyword evidence="3" id="KW-0413">Isomerase</keyword>
<dbReference type="STRING" id="36745.CLSAP_22780"/>
<dbReference type="EMBL" id="CP004121">
    <property type="protein sequence ID" value="AGF56224.1"/>
    <property type="molecule type" value="Genomic_DNA"/>
</dbReference>
<gene>
    <name evidence="3" type="ORF">Cspa_c24590</name>
</gene>
<name>M1ME89_9CLOT</name>
<accession>M1ME89</accession>
<dbReference type="AlphaFoldDB" id="M1ME89"/>
<keyword evidence="1" id="KW-0378">Hydrolase</keyword>